<dbReference type="KEGG" id="pseo:OM33_19905"/>
<dbReference type="eggNOG" id="ENOG50349VZ">
    <property type="taxonomic scope" value="Bacteria"/>
</dbReference>
<keyword evidence="2" id="KW-1185">Reference proteome</keyword>
<dbReference type="RefSeq" id="WP_040136202.1">
    <property type="nucleotide sequence ID" value="NZ_CP009889.1"/>
</dbReference>
<accession>A0A0A7EKY4</accession>
<evidence type="ECO:0000313" key="1">
    <source>
        <dbReference type="EMBL" id="AIY67309.1"/>
    </source>
</evidence>
<proteinExistence type="predicted"/>
<organism evidence="1 2">
    <name type="scientific">Pseudoalteromonas piratica</name>
    <dbReference type="NCBI Taxonomy" id="1348114"/>
    <lineage>
        <taxon>Bacteria</taxon>
        <taxon>Pseudomonadati</taxon>
        <taxon>Pseudomonadota</taxon>
        <taxon>Gammaproteobacteria</taxon>
        <taxon>Alteromonadales</taxon>
        <taxon>Pseudoalteromonadaceae</taxon>
        <taxon>Pseudoalteromonas</taxon>
    </lineage>
</organism>
<name>A0A0A7EKY4_9GAMM</name>
<dbReference type="HOGENOM" id="CLU_1694013_0_0_6"/>
<gene>
    <name evidence="1" type="ORF">OM33_19905</name>
</gene>
<dbReference type="EMBL" id="CP009889">
    <property type="protein sequence ID" value="AIY67309.1"/>
    <property type="molecule type" value="Genomic_DNA"/>
</dbReference>
<evidence type="ECO:0000313" key="2">
    <source>
        <dbReference type="Proteomes" id="UP000030341"/>
    </source>
</evidence>
<reference evidence="1 2" key="1">
    <citation type="submission" date="2014-11" db="EMBL/GenBank/DDBJ databases">
        <title>Complete Genome Sequence of Pseudoalteromonas sp. Strain OCN003 Isolated from Kaneohe Bay, Oahu, Hawaii.</title>
        <authorList>
            <person name="Beurmann S."/>
            <person name="Videau P."/>
            <person name="Ushijima B."/>
            <person name="Smith A.M."/>
            <person name="Aeby G.S."/>
            <person name="Callahan S.M."/>
            <person name="Belcaid M."/>
        </authorList>
    </citation>
    <scope>NUCLEOTIDE SEQUENCE [LARGE SCALE GENOMIC DNA]</scope>
    <source>
        <strain evidence="1 2">OCN003</strain>
    </source>
</reference>
<dbReference type="OrthoDB" id="9970532at2"/>
<sequence>MDNNPTVKIIVDFAGIFQNIDQKVVYCKNYFALVGDKFISYGTENDPKEMITITEPAEPSLPPTITLKGDSSIFDFKVFDLATGNEAKNTFLDWFHDSALKPVKLGVNSNVTSYQQLSSGTLDVTMMLVAQNPTDKQEYTIGWDPIIDVDDVNPQ</sequence>
<dbReference type="Proteomes" id="UP000030341">
    <property type="component" value="Chromosome 2"/>
</dbReference>
<protein>
    <submittedName>
        <fullName evidence="1">Uncharacterized protein</fullName>
    </submittedName>
</protein>
<dbReference type="AlphaFoldDB" id="A0A0A7EKY4"/>